<dbReference type="Proteomes" id="UP001442841">
    <property type="component" value="Chromosome"/>
</dbReference>
<proteinExistence type="predicted"/>
<feature type="domain" description="AbiEi antitoxin N-terminal" evidence="1">
    <location>
        <begin position="6"/>
        <end position="42"/>
    </location>
</feature>
<evidence type="ECO:0000259" key="1">
    <source>
        <dbReference type="Pfam" id="PF13338"/>
    </source>
</evidence>
<evidence type="ECO:0000313" key="2">
    <source>
        <dbReference type="EMBL" id="XAN06297.1"/>
    </source>
</evidence>
<gene>
    <name evidence="2" type="ORF">AADG42_02915</name>
</gene>
<sequence length="314" mass="34411">MSDAWILTTADLAALGVGDKALRQLLKEGTLIQLRRGFYRRPIPSDNLDFTHWPIGEPEHRHRFLIDATLPTLSPGTVFSHISAATLHGLPVPLGHLRRASVLRDGSGSGAISRTTHRRYAPLPAEHITEIDGLPVTTLVRTAVDLGRSLGYPDAVAVMDAALAKGVEREALFDALGIRRPHNGKARAAIEFADPKAESPGESRCRATMKLAGVPIPTLQFVVTNAAGEQVARSDYAWEDYGVVGEFDGRVKYGRLLKPGQSVDDVITAEKSREGRIRECDWWIGRWTTDELRAIDEFRASVLATLALGRRRSA</sequence>
<accession>A0ABZ3FLM1</accession>
<name>A0ABZ3FLM1_9ACTN</name>
<protein>
    <submittedName>
        <fullName evidence="2">Type IV toxin-antitoxin system AbiEi family antitoxin domain-containing protein</fullName>
    </submittedName>
</protein>
<evidence type="ECO:0000313" key="3">
    <source>
        <dbReference type="Proteomes" id="UP001442841"/>
    </source>
</evidence>
<dbReference type="InterPro" id="IPR025159">
    <property type="entry name" value="AbiEi_N"/>
</dbReference>
<dbReference type="Pfam" id="PF13338">
    <property type="entry name" value="AbiEi_4"/>
    <property type="match status" value="1"/>
</dbReference>
<reference evidence="2 3" key="1">
    <citation type="submission" date="2024-04" db="EMBL/GenBank/DDBJ databases">
        <title>Isolation of an actinomycete strain from pig manure.</title>
        <authorList>
            <person name="Gong T."/>
            <person name="Yu Z."/>
            <person name="An M."/>
            <person name="Wei C."/>
            <person name="Yang W."/>
            <person name="Liu L."/>
        </authorList>
    </citation>
    <scope>NUCLEOTIDE SEQUENCE [LARGE SCALE GENOMIC DNA]</scope>
    <source>
        <strain evidence="2 3">ZF39</strain>
    </source>
</reference>
<dbReference type="RefSeq" id="WP_425307731.1">
    <property type="nucleotide sequence ID" value="NZ_CP154795.1"/>
</dbReference>
<keyword evidence="3" id="KW-1185">Reference proteome</keyword>
<dbReference type="EMBL" id="CP154795">
    <property type="protein sequence ID" value="XAN06297.1"/>
    <property type="molecule type" value="Genomic_DNA"/>
</dbReference>
<organism evidence="2 3">
    <name type="scientific">Ammonicoccus fulvus</name>
    <dbReference type="NCBI Taxonomy" id="3138240"/>
    <lineage>
        <taxon>Bacteria</taxon>
        <taxon>Bacillati</taxon>
        <taxon>Actinomycetota</taxon>
        <taxon>Actinomycetes</taxon>
        <taxon>Propionibacteriales</taxon>
        <taxon>Propionibacteriaceae</taxon>
        <taxon>Ammonicoccus</taxon>
    </lineage>
</organism>